<feature type="compositionally biased region" description="Basic residues" evidence="1">
    <location>
        <begin position="143"/>
        <end position="154"/>
    </location>
</feature>
<evidence type="ECO:0000313" key="3">
    <source>
        <dbReference type="Proteomes" id="UP001066276"/>
    </source>
</evidence>
<dbReference type="Proteomes" id="UP001066276">
    <property type="component" value="Chromosome 1_2"/>
</dbReference>
<comment type="caution">
    <text evidence="2">The sequence shown here is derived from an EMBL/GenBank/DDBJ whole genome shotgun (WGS) entry which is preliminary data.</text>
</comment>
<accession>A0AAV7WEA9</accession>
<evidence type="ECO:0000313" key="2">
    <source>
        <dbReference type="EMBL" id="KAJ1210399.1"/>
    </source>
</evidence>
<feature type="region of interest" description="Disordered" evidence="1">
    <location>
        <begin position="83"/>
        <end position="116"/>
    </location>
</feature>
<dbReference type="AlphaFoldDB" id="A0AAV7WEA9"/>
<name>A0AAV7WEA9_PLEWA</name>
<organism evidence="2 3">
    <name type="scientific">Pleurodeles waltl</name>
    <name type="common">Iberian ribbed newt</name>
    <dbReference type="NCBI Taxonomy" id="8319"/>
    <lineage>
        <taxon>Eukaryota</taxon>
        <taxon>Metazoa</taxon>
        <taxon>Chordata</taxon>
        <taxon>Craniata</taxon>
        <taxon>Vertebrata</taxon>
        <taxon>Euteleostomi</taxon>
        <taxon>Amphibia</taxon>
        <taxon>Batrachia</taxon>
        <taxon>Caudata</taxon>
        <taxon>Salamandroidea</taxon>
        <taxon>Salamandridae</taxon>
        <taxon>Pleurodelinae</taxon>
        <taxon>Pleurodeles</taxon>
    </lineage>
</organism>
<feature type="region of interest" description="Disordered" evidence="1">
    <location>
        <begin position="1"/>
        <end position="67"/>
    </location>
</feature>
<dbReference type="EMBL" id="JANPWB010000002">
    <property type="protein sequence ID" value="KAJ1210399.1"/>
    <property type="molecule type" value="Genomic_DNA"/>
</dbReference>
<proteinExistence type="predicted"/>
<gene>
    <name evidence="2" type="ORF">NDU88_005763</name>
</gene>
<feature type="compositionally biased region" description="Basic residues" evidence="1">
    <location>
        <begin position="95"/>
        <end position="104"/>
    </location>
</feature>
<evidence type="ECO:0000256" key="1">
    <source>
        <dbReference type="SAM" id="MobiDB-lite"/>
    </source>
</evidence>
<protein>
    <submittedName>
        <fullName evidence="2">Uncharacterized protein</fullName>
    </submittedName>
</protein>
<feature type="region of interest" description="Disordered" evidence="1">
    <location>
        <begin position="131"/>
        <end position="160"/>
    </location>
</feature>
<sequence length="160" mass="16782">MGHGVVPPHRSPAWAPLTWSPPSAGGGGHHGPLRSSSGSARSPLLATLFRRGPPPSSSSGPASEDRLPQRAFLQSCVWCVFRDPRRGGNVPSRQSRSRRNRSTIRRTPPLPQRGVAQVCCAGGSGAGLRSVGEVKGPAGAHGLHVRHLGSRSHAPRPSEP</sequence>
<reference evidence="2" key="1">
    <citation type="journal article" date="2022" name="bioRxiv">
        <title>Sequencing and chromosome-scale assembly of the giantPleurodeles waltlgenome.</title>
        <authorList>
            <person name="Brown T."/>
            <person name="Elewa A."/>
            <person name="Iarovenko S."/>
            <person name="Subramanian E."/>
            <person name="Araus A.J."/>
            <person name="Petzold A."/>
            <person name="Susuki M."/>
            <person name="Suzuki K.-i.T."/>
            <person name="Hayashi T."/>
            <person name="Toyoda A."/>
            <person name="Oliveira C."/>
            <person name="Osipova E."/>
            <person name="Leigh N.D."/>
            <person name="Simon A."/>
            <person name="Yun M.H."/>
        </authorList>
    </citation>
    <scope>NUCLEOTIDE SEQUENCE</scope>
    <source>
        <strain evidence="2">20211129_DDA</strain>
        <tissue evidence="2">Liver</tissue>
    </source>
</reference>
<keyword evidence="3" id="KW-1185">Reference proteome</keyword>